<dbReference type="InterPro" id="IPR004302">
    <property type="entry name" value="Cellulose/chitin-bd_N"/>
</dbReference>
<dbReference type="InterPro" id="IPR014756">
    <property type="entry name" value="Ig_E-set"/>
</dbReference>
<dbReference type="FunFam" id="2.70.50.50:FF:000004">
    <property type="entry name" value="Chitin binding protein"/>
    <property type="match status" value="1"/>
</dbReference>
<keyword evidence="1 3" id="KW-0732">Signal</keyword>
<dbReference type="GO" id="GO:0030246">
    <property type="term" value="F:carbohydrate binding"/>
    <property type="evidence" value="ECO:0007669"/>
    <property type="project" value="InterPro"/>
</dbReference>
<dbReference type="Pfam" id="PF02839">
    <property type="entry name" value="CBM_5_12"/>
    <property type="match status" value="1"/>
</dbReference>
<evidence type="ECO:0000313" key="5">
    <source>
        <dbReference type="EMBL" id="NEA84707.1"/>
    </source>
</evidence>
<dbReference type="CDD" id="cd12215">
    <property type="entry name" value="ChiC_BD"/>
    <property type="match status" value="1"/>
</dbReference>
<dbReference type="InterPro" id="IPR051024">
    <property type="entry name" value="GlcNAc_Chitin_IntDeg"/>
</dbReference>
<name>A0A6G3QNC5_9ACTN</name>
<dbReference type="InterPro" id="IPR003610">
    <property type="entry name" value="CBM5/12"/>
</dbReference>
<dbReference type="InterPro" id="IPR036573">
    <property type="entry name" value="CBM_sf_5/12"/>
</dbReference>
<evidence type="ECO:0000256" key="1">
    <source>
        <dbReference type="ARBA" id="ARBA00022729"/>
    </source>
</evidence>
<reference evidence="5" key="1">
    <citation type="submission" date="2020-01" db="EMBL/GenBank/DDBJ databases">
        <title>Insect and environment-associated Actinomycetes.</title>
        <authorList>
            <person name="Currrie C."/>
            <person name="Chevrette M."/>
            <person name="Carlson C."/>
            <person name="Stubbendieck R."/>
            <person name="Wendt-Pienkowski E."/>
        </authorList>
    </citation>
    <scope>NUCLEOTIDE SEQUENCE</scope>
    <source>
        <strain evidence="5">SID14436</strain>
    </source>
</reference>
<evidence type="ECO:0000256" key="3">
    <source>
        <dbReference type="SAM" id="SignalP"/>
    </source>
</evidence>
<dbReference type="Pfam" id="PF03067">
    <property type="entry name" value="LPMO_10"/>
    <property type="match status" value="1"/>
</dbReference>
<dbReference type="Gene3D" id="2.70.50.50">
    <property type="entry name" value="chitin-binding protein cbp21"/>
    <property type="match status" value="1"/>
</dbReference>
<dbReference type="PANTHER" id="PTHR34823">
    <property type="entry name" value="GLCNAC-BINDING PROTEIN A"/>
    <property type="match status" value="1"/>
</dbReference>
<evidence type="ECO:0000259" key="4">
    <source>
        <dbReference type="SMART" id="SM00495"/>
    </source>
</evidence>
<sequence>MNTKKKAALAIGALVAPLLAISLPAGTASAHGWVTDPGSRQDQCAAGVVDCGQIKYEPQSVEGPKGLRSCSGGNAQFAELDDDSKGWRVTPVSSTHTFNWHHTARHSTANWQYFIGNTKIAEFDGRGAQPPADVSHQVNFGSFTGRQKVLAVWNVADTGNAFYACIDVNVGGGNGGGDNGGGDDGGDGEPGDCVAPLWSAGNVYTGGDTVSYNGHTWRAKWWVTGEQPGTTGEWGVWEDLGAC</sequence>
<comment type="caution">
    <text evidence="5">The sequence shown here is derived from an EMBL/GenBank/DDBJ whole genome shotgun (WGS) entry which is preliminary data.</text>
</comment>
<protein>
    <recommendedName>
        <fullName evidence="4">Chitin-binding type-3 domain-containing protein</fullName>
    </recommendedName>
</protein>
<dbReference type="GO" id="GO:0004553">
    <property type="term" value="F:hydrolase activity, hydrolyzing O-glycosyl compounds"/>
    <property type="evidence" value="ECO:0007669"/>
    <property type="project" value="InterPro"/>
</dbReference>
<dbReference type="SUPFAM" id="SSF51055">
    <property type="entry name" value="Carbohydrate binding domain"/>
    <property type="match status" value="1"/>
</dbReference>
<dbReference type="SUPFAM" id="SSF81296">
    <property type="entry name" value="E set domains"/>
    <property type="match status" value="1"/>
</dbReference>
<proteinExistence type="predicted"/>
<dbReference type="SMART" id="SM00495">
    <property type="entry name" value="ChtBD3"/>
    <property type="match status" value="1"/>
</dbReference>
<dbReference type="FunFam" id="2.10.10.20:FF:000001">
    <property type="entry name" value="Secreted chitinase"/>
    <property type="match status" value="1"/>
</dbReference>
<accession>A0A6G3QNC5</accession>
<feature type="signal peptide" evidence="3">
    <location>
        <begin position="1"/>
        <end position="30"/>
    </location>
</feature>
<dbReference type="AlphaFoldDB" id="A0A6G3QNC5"/>
<dbReference type="Gene3D" id="2.10.10.20">
    <property type="entry name" value="Carbohydrate-binding module superfamily 5/12"/>
    <property type="match status" value="1"/>
</dbReference>
<dbReference type="GO" id="GO:0005576">
    <property type="term" value="C:extracellular region"/>
    <property type="evidence" value="ECO:0007669"/>
    <property type="project" value="InterPro"/>
</dbReference>
<keyword evidence="2" id="KW-0378">Hydrolase</keyword>
<feature type="chain" id="PRO_5026320072" description="Chitin-binding type-3 domain-containing protein" evidence="3">
    <location>
        <begin position="31"/>
        <end position="243"/>
    </location>
</feature>
<dbReference type="EMBL" id="JAAGMD010000026">
    <property type="protein sequence ID" value="NEA84707.1"/>
    <property type="molecule type" value="Genomic_DNA"/>
</dbReference>
<organism evidence="5">
    <name type="scientific">Streptomyces sp. SID14436</name>
    <dbReference type="NCBI Taxonomy" id="2706070"/>
    <lineage>
        <taxon>Bacteria</taxon>
        <taxon>Bacillati</taxon>
        <taxon>Actinomycetota</taxon>
        <taxon>Actinomycetes</taxon>
        <taxon>Kitasatosporales</taxon>
        <taxon>Streptomycetaceae</taxon>
        <taxon>Streptomyces</taxon>
    </lineage>
</organism>
<feature type="domain" description="Chitin-binding type-3" evidence="4">
    <location>
        <begin position="195"/>
        <end position="240"/>
    </location>
</feature>
<evidence type="ECO:0000256" key="2">
    <source>
        <dbReference type="ARBA" id="ARBA00022801"/>
    </source>
</evidence>
<gene>
    <name evidence="5" type="ORF">G3I53_01160</name>
</gene>
<dbReference type="PANTHER" id="PTHR34823:SF1">
    <property type="entry name" value="CHITIN-BINDING TYPE-4 DOMAIN-CONTAINING PROTEIN"/>
    <property type="match status" value="1"/>
</dbReference>
<dbReference type="CDD" id="cd21177">
    <property type="entry name" value="LPMO_AA10"/>
    <property type="match status" value="1"/>
</dbReference>
<dbReference type="RefSeq" id="WP_164338865.1">
    <property type="nucleotide sequence ID" value="NZ_JAAGMD010000026.1"/>
</dbReference>
<dbReference type="GO" id="GO:0005975">
    <property type="term" value="P:carbohydrate metabolic process"/>
    <property type="evidence" value="ECO:0007669"/>
    <property type="project" value="InterPro"/>
</dbReference>